<evidence type="ECO:0000313" key="3">
    <source>
        <dbReference type="Proteomes" id="UP000265520"/>
    </source>
</evidence>
<sequence>ESKIQELELVVDLNKGEGSVSVPETELADENPIDLRDENAASMSGNEERIETDNLQAEECNGGVEPS</sequence>
<name>A0A392W8T8_9FABA</name>
<evidence type="ECO:0000313" key="2">
    <source>
        <dbReference type="EMBL" id="MCI96807.1"/>
    </source>
</evidence>
<dbReference type="EMBL" id="LXQA011424312">
    <property type="protein sequence ID" value="MCI96807.1"/>
    <property type="molecule type" value="Genomic_DNA"/>
</dbReference>
<evidence type="ECO:0000256" key="1">
    <source>
        <dbReference type="SAM" id="MobiDB-lite"/>
    </source>
</evidence>
<comment type="caution">
    <text evidence="2">The sequence shown here is derived from an EMBL/GenBank/DDBJ whole genome shotgun (WGS) entry which is preliminary data.</text>
</comment>
<dbReference type="AlphaFoldDB" id="A0A392W8T8"/>
<organism evidence="2 3">
    <name type="scientific">Trifolium medium</name>
    <dbReference type="NCBI Taxonomy" id="97028"/>
    <lineage>
        <taxon>Eukaryota</taxon>
        <taxon>Viridiplantae</taxon>
        <taxon>Streptophyta</taxon>
        <taxon>Embryophyta</taxon>
        <taxon>Tracheophyta</taxon>
        <taxon>Spermatophyta</taxon>
        <taxon>Magnoliopsida</taxon>
        <taxon>eudicotyledons</taxon>
        <taxon>Gunneridae</taxon>
        <taxon>Pentapetalae</taxon>
        <taxon>rosids</taxon>
        <taxon>fabids</taxon>
        <taxon>Fabales</taxon>
        <taxon>Fabaceae</taxon>
        <taxon>Papilionoideae</taxon>
        <taxon>50 kb inversion clade</taxon>
        <taxon>NPAAA clade</taxon>
        <taxon>Hologalegina</taxon>
        <taxon>IRL clade</taxon>
        <taxon>Trifolieae</taxon>
        <taxon>Trifolium</taxon>
    </lineage>
</organism>
<feature type="region of interest" description="Disordered" evidence="1">
    <location>
        <begin position="19"/>
        <end position="53"/>
    </location>
</feature>
<protein>
    <submittedName>
        <fullName evidence="2">Uncharacterized protein</fullName>
    </submittedName>
</protein>
<feature type="non-terminal residue" evidence="2">
    <location>
        <position position="67"/>
    </location>
</feature>
<dbReference type="Proteomes" id="UP000265520">
    <property type="component" value="Unassembled WGS sequence"/>
</dbReference>
<proteinExistence type="predicted"/>
<accession>A0A392W8T8</accession>
<reference evidence="2 3" key="1">
    <citation type="journal article" date="2018" name="Front. Plant Sci.">
        <title>Red Clover (Trifolium pratense) and Zigzag Clover (T. medium) - A Picture of Genomic Similarities and Differences.</title>
        <authorList>
            <person name="Dluhosova J."/>
            <person name="Istvanek J."/>
            <person name="Nedelnik J."/>
            <person name="Repkova J."/>
        </authorList>
    </citation>
    <scope>NUCLEOTIDE SEQUENCE [LARGE SCALE GENOMIC DNA]</scope>
    <source>
        <strain evidence="3">cv. 10/8</strain>
        <tissue evidence="2">Leaf</tissue>
    </source>
</reference>
<keyword evidence="3" id="KW-1185">Reference proteome</keyword>
<feature type="non-terminal residue" evidence="2">
    <location>
        <position position="1"/>
    </location>
</feature>